<comment type="caution">
    <text evidence="2">The sequence shown here is derived from an EMBL/GenBank/DDBJ whole genome shotgun (WGS) entry which is preliminary data.</text>
</comment>
<protein>
    <submittedName>
        <fullName evidence="2">Uncharacterized protein</fullName>
    </submittedName>
</protein>
<feature type="region of interest" description="Disordered" evidence="1">
    <location>
        <begin position="43"/>
        <end position="66"/>
    </location>
</feature>
<feature type="compositionally biased region" description="Polar residues" evidence="1">
    <location>
        <begin position="43"/>
        <end position="59"/>
    </location>
</feature>
<dbReference type="AlphaFoldDB" id="A0A4Y2F435"/>
<accession>A0A4Y2F435</accession>
<reference evidence="2 3" key="1">
    <citation type="journal article" date="2019" name="Sci. Rep.">
        <title>Orb-weaving spider Araneus ventricosus genome elucidates the spidroin gene catalogue.</title>
        <authorList>
            <person name="Kono N."/>
            <person name="Nakamura H."/>
            <person name="Ohtoshi R."/>
            <person name="Moran D.A.P."/>
            <person name="Shinohara A."/>
            <person name="Yoshida Y."/>
            <person name="Fujiwara M."/>
            <person name="Mori M."/>
            <person name="Tomita M."/>
            <person name="Arakawa K."/>
        </authorList>
    </citation>
    <scope>NUCLEOTIDE SEQUENCE [LARGE SCALE GENOMIC DNA]</scope>
</reference>
<name>A0A4Y2F435_ARAVE</name>
<evidence type="ECO:0000313" key="3">
    <source>
        <dbReference type="Proteomes" id="UP000499080"/>
    </source>
</evidence>
<proteinExistence type="predicted"/>
<keyword evidence="3" id="KW-1185">Reference proteome</keyword>
<evidence type="ECO:0000313" key="2">
    <source>
        <dbReference type="EMBL" id="GBM34834.1"/>
    </source>
</evidence>
<gene>
    <name evidence="2" type="ORF">AVEN_208038_1</name>
</gene>
<organism evidence="2 3">
    <name type="scientific">Araneus ventricosus</name>
    <name type="common">Orbweaver spider</name>
    <name type="synonym">Epeira ventricosa</name>
    <dbReference type="NCBI Taxonomy" id="182803"/>
    <lineage>
        <taxon>Eukaryota</taxon>
        <taxon>Metazoa</taxon>
        <taxon>Ecdysozoa</taxon>
        <taxon>Arthropoda</taxon>
        <taxon>Chelicerata</taxon>
        <taxon>Arachnida</taxon>
        <taxon>Araneae</taxon>
        <taxon>Araneomorphae</taxon>
        <taxon>Entelegynae</taxon>
        <taxon>Araneoidea</taxon>
        <taxon>Araneidae</taxon>
        <taxon>Araneus</taxon>
    </lineage>
</organism>
<dbReference type="Proteomes" id="UP000499080">
    <property type="component" value="Unassembled WGS sequence"/>
</dbReference>
<dbReference type="EMBL" id="BGPR01000770">
    <property type="protein sequence ID" value="GBM34834.1"/>
    <property type="molecule type" value="Genomic_DNA"/>
</dbReference>
<evidence type="ECO:0000256" key="1">
    <source>
        <dbReference type="SAM" id="MobiDB-lite"/>
    </source>
</evidence>
<sequence length="102" mass="10867">MQTFSGSRVLSLTGSLPIEHRCNNNNKLNNMAVIANPGPVAKTHNSPIMNSPITNSPLNDSPRGGMSAIRATPSLLYSTENLLTYTATSHPVLEVPPSGINR</sequence>